<dbReference type="Pfam" id="PF05020">
    <property type="entry name" value="zf-NPL4"/>
    <property type="match status" value="1"/>
</dbReference>
<keyword evidence="9" id="KW-0812">Transmembrane</keyword>
<evidence type="ECO:0000256" key="8">
    <source>
        <dbReference type="SAM" id="MobiDB-lite"/>
    </source>
</evidence>
<feature type="transmembrane region" description="Helical" evidence="9">
    <location>
        <begin position="146"/>
        <end position="165"/>
    </location>
</feature>
<dbReference type="InterPro" id="IPR019431">
    <property type="entry name" value="DUF2417"/>
</dbReference>
<feature type="region of interest" description="Disordered" evidence="8">
    <location>
        <begin position="1094"/>
        <end position="1124"/>
    </location>
</feature>
<comment type="caution">
    <text evidence="11">The sequence shown here is derived from an EMBL/GenBank/DDBJ whole genome shotgun (WGS) entry which is preliminary data.</text>
</comment>
<feature type="transmembrane region" description="Helical" evidence="9">
    <location>
        <begin position="218"/>
        <end position="244"/>
    </location>
</feature>
<evidence type="ECO:0000259" key="10">
    <source>
        <dbReference type="PROSITE" id="PS50249"/>
    </source>
</evidence>
<keyword evidence="9" id="KW-1133">Transmembrane helix</keyword>
<keyword evidence="5" id="KW-0509">mRNA transport</keyword>
<evidence type="ECO:0000256" key="5">
    <source>
        <dbReference type="ARBA" id="ARBA00022816"/>
    </source>
</evidence>
<proteinExistence type="inferred from homology"/>
<dbReference type="GO" id="GO:0031965">
    <property type="term" value="C:nuclear membrane"/>
    <property type="evidence" value="ECO:0007669"/>
    <property type="project" value="UniProtKB-SubCell"/>
</dbReference>
<evidence type="ECO:0000313" key="11">
    <source>
        <dbReference type="EMBL" id="KAJ9620398.1"/>
    </source>
</evidence>
<feature type="region of interest" description="Disordered" evidence="8">
    <location>
        <begin position="1"/>
        <end position="46"/>
    </location>
</feature>
<sequence>MVSLWGSKKNGEQPQSDDEEQEQEQEQRATSSHSQPSRPSEDANERTRLLPRHEHGVGYLSPDDPAVSPYNLWSVRALRWFEVLFLIVTCLWWVLLFISIFISPPGMHSRGSGFFDVAYTTLTIGNILTALLFFATPSTAMSILQMAISVLLLIDMIIILAVPQIRVEEGWIGVASVVWAALIGAYNVITNRTVKWGKAEEEERLTGRQETRRSLREWCAVFTATFIMVIFVIIAVLLTATLVLRSRDATLQSPGKRYLVDGDKYAVHFACVGNQTYDKDGSPNPTVLLEGGYMPVEYSFEEWVYDAYVNGTIGRYCYWDRPGLAWSDNAPSPHSAGMSADAISEALAVAGEEGPWILVSAGIGSIYSRVFSARHPRDIKGMMFIDGLHEDLLYKIASPGRGFVLWGRGIISPLGLDRLAGALFKGRLKEDRVFGRSSYQGGKFIKNKLQENLVAESFTKNEVLGARNIQDPNVALVVVTSGVHLKRDKDWERKQQDLTTVTEKLIAWDIVNGAPVEEILGHLPPNTDATTIVLSNKPVSSTPDPERERRLADLPGVELQQVGLKHGDKLYIGYQESESLANGHANGEVAATTRRLNGTIALPEPDEPITAPSVTSPTLVRNPWEVVKQSPLDDRLDKRDGKISRPRDAKMCRHGPKGMCDYCQPLEPYDKKYLDERKIKHLSFHSYLRKINLATNKPELKSSYMPPLTEPYYRVKKECPSGHPPWPEGICTKCQPSAITLQPQEFRMVDHVEFSSADMVDRLIDFWRKSGCQRLGYLYGRYEEYTEVPLGVKAIVEAIYEPPQMSEVDGLTLSEWPNEKEVDEVARMCGLERVGVIFTDLMTPEDGEGQAVCKRHVDSYFLASLEIAFAARLQAQYPMPSKWSETGRFGSKFVTCVVTGDQDETITINAYQASNAAVEMVRADIVEPSADPSVMLVQSEDDEGGGSKSRYIPEVFYRRINEYGANVQENAKPSFPVEYLLVSLTAGMPIQPVPLFKNSRFPIENREAVAEGQDPRDVAKQLRSSQSVDAVSDFHLLCFIHGMEVFSKDEERLLCKVATKRDQIDAIHLTDSSGWGTLMAILETYGERPLKRPWILEPQEDDGDASSPSETLAKRFKQAASLER</sequence>
<accession>A0AA38XSQ6</accession>
<dbReference type="GO" id="GO:0006511">
    <property type="term" value="P:ubiquitin-dependent protein catabolic process"/>
    <property type="evidence" value="ECO:0007669"/>
    <property type="project" value="InterPro"/>
</dbReference>
<dbReference type="InterPro" id="IPR007717">
    <property type="entry name" value="NPL4_C"/>
</dbReference>
<organism evidence="11 12">
    <name type="scientific">Knufia peltigerae</name>
    <dbReference type="NCBI Taxonomy" id="1002370"/>
    <lineage>
        <taxon>Eukaryota</taxon>
        <taxon>Fungi</taxon>
        <taxon>Dikarya</taxon>
        <taxon>Ascomycota</taxon>
        <taxon>Pezizomycotina</taxon>
        <taxon>Eurotiomycetes</taxon>
        <taxon>Chaetothyriomycetidae</taxon>
        <taxon>Chaetothyriales</taxon>
        <taxon>Trichomeriaceae</taxon>
        <taxon>Knufia</taxon>
    </lineage>
</organism>
<keyword evidence="6" id="KW-0653">Protein transport</keyword>
<evidence type="ECO:0000256" key="2">
    <source>
        <dbReference type="ARBA" id="ARBA00004556"/>
    </source>
</evidence>
<evidence type="ECO:0000313" key="12">
    <source>
        <dbReference type="Proteomes" id="UP001172681"/>
    </source>
</evidence>
<dbReference type="GO" id="GO:0051028">
    <property type="term" value="P:mRNA transport"/>
    <property type="evidence" value="ECO:0007669"/>
    <property type="project" value="UniProtKB-KW"/>
</dbReference>
<dbReference type="GO" id="GO:0043130">
    <property type="term" value="F:ubiquitin binding"/>
    <property type="evidence" value="ECO:0007669"/>
    <property type="project" value="TreeGrafter"/>
</dbReference>
<keyword evidence="6" id="KW-0811">Translocation</keyword>
<dbReference type="SUPFAM" id="SSF53474">
    <property type="entry name" value="alpha/beta-Hydrolases"/>
    <property type="match status" value="1"/>
</dbReference>
<evidence type="ECO:0000256" key="3">
    <source>
        <dbReference type="ARBA" id="ARBA00011025"/>
    </source>
</evidence>
<dbReference type="Gene3D" id="3.40.50.1820">
    <property type="entry name" value="alpha/beta hydrolase"/>
    <property type="match status" value="1"/>
</dbReference>
<keyword evidence="5" id="KW-0813">Transport</keyword>
<dbReference type="Proteomes" id="UP001172681">
    <property type="component" value="Unassembled WGS sequence"/>
</dbReference>
<comment type="subcellular location">
    <subcellularLocation>
        <location evidence="2">Cytoplasm</location>
        <location evidence="2">Perinuclear region</location>
    </subcellularLocation>
    <subcellularLocation>
        <location evidence="1">Nucleus membrane</location>
        <topology evidence="1">Peripheral membrane protein</topology>
        <orientation evidence="1">Cytoplasmic side</orientation>
    </subcellularLocation>
</comment>
<comment type="function">
    <text evidence="7">Involved in the import of nuclear-targeted proteins into the nucleus and the export of poly(A) RNA out of the nucleus. Has a role in the endoplasmic reticulum-associated degradation (ERAD) pathway.</text>
</comment>
<reference evidence="11" key="1">
    <citation type="submission" date="2022-10" db="EMBL/GenBank/DDBJ databases">
        <title>Culturing micro-colonial fungi from biological soil crusts in the Mojave desert and describing Neophaeococcomyces mojavensis, and introducing the new genera and species Taxawa tesnikishii.</title>
        <authorList>
            <person name="Kurbessoian T."/>
            <person name="Stajich J.E."/>
        </authorList>
    </citation>
    <scope>NUCLEOTIDE SEQUENCE</scope>
    <source>
        <strain evidence="11">TK_35</strain>
    </source>
</reference>
<feature type="domain" description="MPN" evidence="10">
    <location>
        <begin position="752"/>
        <end position="889"/>
    </location>
</feature>
<evidence type="ECO:0000256" key="4">
    <source>
        <dbReference type="ARBA" id="ARBA00019709"/>
    </source>
</evidence>
<dbReference type="Pfam" id="PF05021">
    <property type="entry name" value="NPL4"/>
    <property type="match status" value="1"/>
</dbReference>
<dbReference type="EMBL" id="JAPDRN010000123">
    <property type="protein sequence ID" value="KAJ9620398.1"/>
    <property type="molecule type" value="Genomic_DNA"/>
</dbReference>
<feature type="compositionally biased region" description="Polar residues" evidence="8">
    <location>
        <begin position="28"/>
        <end position="38"/>
    </location>
</feature>
<dbReference type="CDD" id="cd08061">
    <property type="entry name" value="MPN_NPL4"/>
    <property type="match status" value="1"/>
</dbReference>
<feature type="transmembrane region" description="Helical" evidence="9">
    <location>
        <begin position="114"/>
        <end position="134"/>
    </location>
</feature>
<dbReference type="Pfam" id="PF10329">
    <property type="entry name" value="DUF2417"/>
    <property type="match status" value="1"/>
</dbReference>
<dbReference type="GO" id="GO:0048471">
    <property type="term" value="C:perinuclear region of cytoplasm"/>
    <property type="evidence" value="ECO:0007669"/>
    <property type="project" value="UniProtKB-SubCell"/>
</dbReference>
<evidence type="ECO:0000256" key="7">
    <source>
        <dbReference type="ARBA" id="ARBA00024703"/>
    </source>
</evidence>
<evidence type="ECO:0000256" key="9">
    <source>
        <dbReference type="SAM" id="Phobius"/>
    </source>
</evidence>
<dbReference type="PANTHER" id="PTHR12710:SF0">
    <property type="entry name" value="NUCLEAR PROTEIN LOCALIZATION PROTEIN 4 HOMOLOG"/>
    <property type="match status" value="1"/>
</dbReference>
<name>A0AA38XSQ6_9EURO</name>
<dbReference type="PANTHER" id="PTHR12710">
    <property type="entry name" value="NUCLEAR PROTEIN LOCALIZATION 4"/>
    <property type="match status" value="1"/>
</dbReference>
<evidence type="ECO:0000256" key="1">
    <source>
        <dbReference type="ARBA" id="ARBA00004335"/>
    </source>
</evidence>
<dbReference type="AlphaFoldDB" id="A0AA38XSQ6"/>
<evidence type="ECO:0000256" key="6">
    <source>
        <dbReference type="ARBA" id="ARBA00023010"/>
    </source>
</evidence>
<feature type="transmembrane region" description="Helical" evidence="9">
    <location>
        <begin position="171"/>
        <end position="189"/>
    </location>
</feature>
<protein>
    <recommendedName>
        <fullName evidence="4">Nuclear protein localization protein 4</fullName>
    </recommendedName>
</protein>
<dbReference type="InterPro" id="IPR037518">
    <property type="entry name" value="MPN"/>
</dbReference>
<dbReference type="PROSITE" id="PS50249">
    <property type="entry name" value="MPN"/>
    <property type="match status" value="1"/>
</dbReference>
<feature type="transmembrane region" description="Helical" evidence="9">
    <location>
        <begin position="83"/>
        <end position="102"/>
    </location>
</feature>
<comment type="similarity">
    <text evidence="3">Belongs to the NPL4 family.</text>
</comment>
<dbReference type="GO" id="GO:0031625">
    <property type="term" value="F:ubiquitin protein ligase binding"/>
    <property type="evidence" value="ECO:0007669"/>
    <property type="project" value="TreeGrafter"/>
</dbReference>
<dbReference type="GO" id="GO:0015031">
    <property type="term" value="P:protein transport"/>
    <property type="evidence" value="ECO:0007669"/>
    <property type="project" value="UniProtKB-KW"/>
</dbReference>
<dbReference type="InterPro" id="IPR016563">
    <property type="entry name" value="Npl4"/>
</dbReference>
<keyword evidence="12" id="KW-1185">Reference proteome</keyword>
<gene>
    <name evidence="11" type="primary">NPL4</name>
    <name evidence="11" type="ORF">H2204_012245</name>
</gene>
<keyword evidence="9" id="KW-0472">Membrane</keyword>
<feature type="compositionally biased region" description="Acidic residues" evidence="8">
    <location>
        <begin position="15"/>
        <end position="24"/>
    </location>
</feature>
<dbReference type="InterPro" id="IPR007716">
    <property type="entry name" value="NPL4_Zn-bd_put"/>
</dbReference>
<dbReference type="InterPro" id="IPR029058">
    <property type="entry name" value="AB_hydrolase_fold"/>
</dbReference>